<protein>
    <submittedName>
        <fullName evidence="2">Uncharacterized protein</fullName>
    </submittedName>
</protein>
<keyword evidence="1" id="KW-0812">Transmembrane</keyword>
<feature type="transmembrane region" description="Helical" evidence="1">
    <location>
        <begin position="21"/>
        <end position="40"/>
    </location>
</feature>
<evidence type="ECO:0000256" key="1">
    <source>
        <dbReference type="SAM" id="Phobius"/>
    </source>
</evidence>
<feature type="transmembrane region" description="Helical" evidence="1">
    <location>
        <begin position="52"/>
        <end position="70"/>
    </location>
</feature>
<dbReference type="Proteomes" id="UP000019249">
    <property type="component" value="Unassembled WGS sequence"/>
</dbReference>
<name>A0ABP3AWD9_9LIST</name>
<keyword evidence="1" id="KW-1133">Transmembrane helix</keyword>
<keyword evidence="1" id="KW-0472">Membrane</keyword>
<proteinExistence type="predicted"/>
<dbReference type="EMBL" id="AODF01000026">
    <property type="protein sequence ID" value="EUJ29182.1"/>
    <property type="molecule type" value="Genomic_DNA"/>
</dbReference>
<sequence length="172" mass="19641">MDFLTKICADETVKLYVNRRLVVSSVLMALACSILIYLIFSRIKGVNGVEEMILLIFLAAFVLRPFFRLLNVMPTIELRKEGIAYRGDFQPWHAVFEAEVVRSKFKLASNGRLMLYTKIKDKKELAWDITAYDSNIDLAELLKLIEFCTDEFGQKEVDSGTVSTEKPVNASF</sequence>
<comment type="caution">
    <text evidence="2">The sequence shown here is derived from an EMBL/GenBank/DDBJ whole genome shotgun (WGS) entry which is preliminary data.</text>
</comment>
<reference evidence="2 3" key="1">
    <citation type="journal article" date="2014" name="Int. J. Syst. Evol. Microbiol.">
        <title>Listeria floridensis sp. nov., Listeria aquatica sp. nov., Listeria cornellensis sp. nov., Listeria riparia sp. nov. and Listeria grandensis sp. nov., from agricultural and natural environments.</title>
        <authorList>
            <person name="den Bakker H.C."/>
            <person name="Warchocki S."/>
            <person name="Wright E.M."/>
            <person name="Allred A.F."/>
            <person name="Ahlstrom C."/>
            <person name="Manuel C.S."/>
            <person name="Stasiewicz M.J."/>
            <person name="Burrell A."/>
            <person name="Roof S."/>
            <person name="Strawn L."/>
            <person name="Fortes E.D."/>
            <person name="Nightingale K.K."/>
            <person name="Kephart D."/>
            <person name="Wiedmann M."/>
        </authorList>
    </citation>
    <scope>NUCLEOTIDE SEQUENCE [LARGE SCALE GENOMIC DNA]</scope>
    <source>
        <strain evidence="2 3">FSL S10-1187</strain>
    </source>
</reference>
<dbReference type="RefSeq" id="WP_051993597.1">
    <property type="nucleotide sequence ID" value="NZ_AODF01000026.1"/>
</dbReference>
<dbReference type="PROSITE" id="PS51257">
    <property type="entry name" value="PROKAR_LIPOPROTEIN"/>
    <property type="match status" value="1"/>
</dbReference>
<organism evidence="2 3">
    <name type="scientific">Listeria floridensis FSL S10-1187</name>
    <dbReference type="NCBI Taxonomy" id="1265817"/>
    <lineage>
        <taxon>Bacteria</taxon>
        <taxon>Bacillati</taxon>
        <taxon>Bacillota</taxon>
        <taxon>Bacilli</taxon>
        <taxon>Bacillales</taxon>
        <taxon>Listeriaceae</taxon>
        <taxon>Listeria</taxon>
    </lineage>
</organism>
<keyword evidence="3" id="KW-1185">Reference proteome</keyword>
<accession>A0ABP3AWD9</accession>
<evidence type="ECO:0000313" key="2">
    <source>
        <dbReference type="EMBL" id="EUJ29182.1"/>
    </source>
</evidence>
<gene>
    <name evidence="2" type="ORF">MFLO_11375</name>
</gene>
<evidence type="ECO:0000313" key="3">
    <source>
        <dbReference type="Proteomes" id="UP000019249"/>
    </source>
</evidence>